<dbReference type="AlphaFoldDB" id="A0A1B6C7F3"/>
<name>A0A1B6C7F3_9HEMI</name>
<proteinExistence type="predicted"/>
<sequence>KREEKLKMGKPKQTKIACNLTQHSRDHQAFVHAANSIISYVSTADPSTTLPNLFTSHPTSALSSLLFPSSLSKSPSTTCNTGPAKYNLLPAHVEEESVVQKDVKKLEHIVHNSTIVTEMGNSRAKYMRDYRQKKREEKLKMGKPKQTKIACNLTQHSRDHRAFVHAANSIISYVSTADPSTTLPNLFTSHPTSALSSLLFPSSLSKSPSTTCNTGPAKYNLLPAHVEEESVVQKDVKKLEHIVHNSTIVTEMGNSRAKYMRDYRQKKREEKLKIGKIKPKKIARNSTQRSRDQRARARVY</sequence>
<evidence type="ECO:0000256" key="1">
    <source>
        <dbReference type="SAM" id="MobiDB-lite"/>
    </source>
</evidence>
<feature type="compositionally biased region" description="Basic and acidic residues" evidence="1">
    <location>
        <begin position="289"/>
        <end position="300"/>
    </location>
</feature>
<protein>
    <submittedName>
        <fullName evidence="2">Uncharacterized protein</fullName>
    </submittedName>
</protein>
<reference evidence="2" key="1">
    <citation type="submission" date="2015-12" db="EMBL/GenBank/DDBJ databases">
        <title>De novo transcriptome assembly of four potential Pierce s Disease insect vectors from Arizona vineyards.</title>
        <authorList>
            <person name="Tassone E.E."/>
        </authorList>
    </citation>
    <scope>NUCLEOTIDE SEQUENCE</scope>
</reference>
<evidence type="ECO:0000313" key="2">
    <source>
        <dbReference type="EMBL" id="JAS09437.1"/>
    </source>
</evidence>
<accession>A0A1B6C7F3</accession>
<feature type="non-terminal residue" evidence="2">
    <location>
        <position position="1"/>
    </location>
</feature>
<dbReference type="EMBL" id="GEDC01027861">
    <property type="protein sequence ID" value="JAS09437.1"/>
    <property type="molecule type" value="Transcribed_RNA"/>
</dbReference>
<organism evidence="2">
    <name type="scientific">Clastoptera arizonana</name>
    <name type="common">Arizona spittle bug</name>
    <dbReference type="NCBI Taxonomy" id="38151"/>
    <lineage>
        <taxon>Eukaryota</taxon>
        <taxon>Metazoa</taxon>
        <taxon>Ecdysozoa</taxon>
        <taxon>Arthropoda</taxon>
        <taxon>Hexapoda</taxon>
        <taxon>Insecta</taxon>
        <taxon>Pterygota</taxon>
        <taxon>Neoptera</taxon>
        <taxon>Paraneoptera</taxon>
        <taxon>Hemiptera</taxon>
        <taxon>Auchenorrhyncha</taxon>
        <taxon>Cercopoidea</taxon>
        <taxon>Clastopteridae</taxon>
        <taxon>Clastoptera</taxon>
    </lineage>
</organism>
<feature type="region of interest" description="Disordered" evidence="1">
    <location>
        <begin position="281"/>
        <end position="300"/>
    </location>
</feature>
<gene>
    <name evidence="2" type="ORF">g.14606</name>
</gene>